<proteinExistence type="predicted"/>
<name>E9G0S4_DAPPU</name>
<dbReference type="AlphaFoldDB" id="E9G0S4"/>
<dbReference type="Proteomes" id="UP000000305">
    <property type="component" value="Unassembled WGS sequence"/>
</dbReference>
<dbReference type="InterPro" id="IPR051237">
    <property type="entry name" value="Ferric-chelate_Red/DefProt"/>
</dbReference>
<dbReference type="PhylomeDB" id="E9G0S4"/>
<dbReference type="GO" id="GO:0016020">
    <property type="term" value="C:membrane"/>
    <property type="evidence" value="ECO:0000318"/>
    <property type="project" value="GO_Central"/>
</dbReference>
<evidence type="ECO:0000313" key="3">
    <source>
        <dbReference type="Proteomes" id="UP000000305"/>
    </source>
</evidence>
<dbReference type="Pfam" id="PF02014">
    <property type="entry name" value="Reeler"/>
    <property type="match status" value="1"/>
</dbReference>
<gene>
    <name evidence="2" type="ORF">DAPPUDRAFT_312415</name>
</gene>
<dbReference type="InterPro" id="IPR002861">
    <property type="entry name" value="Reeler_dom"/>
</dbReference>
<organism evidence="2 3">
    <name type="scientific">Daphnia pulex</name>
    <name type="common">Water flea</name>
    <dbReference type="NCBI Taxonomy" id="6669"/>
    <lineage>
        <taxon>Eukaryota</taxon>
        <taxon>Metazoa</taxon>
        <taxon>Ecdysozoa</taxon>
        <taxon>Arthropoda</taxon>
        <taxon>Crustacea</taxon>
        <taxon>Branchiopoda</taxon>
        <taxon>Diplostraca</taxon>
        <taxon>Cladocera</taxon>
        <taxon>Anomopoda</taxon>
        <taxon>Daphniidae</taxon>
        <taxon>Daphnia</taxon>
    </lineage>
</organism>
<dbReference type="PANTHER" id="PTHR45828:SF36">
    <property type="entry name" value="REELIN DOMAIN-CONTAINING PROTEIN"/>
    <property type="match status" value="1"/>
</dbReference>
<accession>E9G0S4</accession>
<dbReference type="EMBL" id="GL732528">
    <property type="protein sequence ID" value="EFX87353.1"/>
    <property type="molecule type" value="Genomic_DNA"/>
</dbReference>
<evidence type="ECO:0000313" key="2">
    <source>
        <dbReference type="EMBL" id="EFX87353.1"/>
    </source>
</evidence>
<dbReference type="InterPro" id="IPR042307">
    <property type="entry name" value="Reeler_sf"/>
</dbReference>
<dbReference type="KEGG" id="dpx:DAPPUDRAFT_312415"/>
<evidence type="ECO:0000259" key="1">
    <source>
        <dbReference type="PROSITE" id="PS51019"/>
    </source>
</evidence>
<dbReference type="HOGENOM" id="CLU_1311254_0_0_1"/>
<dbReference type="InParanoid" id="E9G0S4"/>
<dbReference type="CDD" id="cd08544">
    <property type="entry name" value="Reeler"/>
    <property type="match status" value="1"/>
</dbReference>
<keyword evidence="3" id="KW-1185">Reference proteome</keyword>
<dbReference type="PROSITE" id="PS51019">
    <property type="entry name" value="REELIN"/>
    <property type="match status" value="1"/>
</dbReference>
<reference evidence="2 3" key="1">
    <citation type="journal article" date="2011" name="Science">
        <title>The ecoresponsive genome of Daphnia pulex.</title>
        <authorList>
            <person name="Colbourne J.K."/>
            <person name="Pfrender M.E."/>
            <person name="Gilbert D."/>
            <person name="Thomas W.K."/>
            <person name="Tucker A."/>
            <person name="Oakley T.H."/>
            <person name="Tokishita S."/>
            <person name="Aerts A."/>
            <person name="Arnold G.J."/>
            <person name="Basu M.K."/>
            <person name="Bauer D.J."/>
            <person name="Caceres C.E."/>
            <person name="Carmel L."/>
            <person name="Casola C."/>
            <person name="Choi J.H."/>
            <person name="Detter J.C."/>
            <person name="Dong Q."/>
            <person name="Dusheyko S."/>
            <person name="Eads B.D."/>
            <person name="Frohlich T."/>
            <person name="Geiler-Samerotte K.A."/>
            <person name="Gerlach D."/>
            <person name="Hatcher P."/>
            <person name="Jogdeo S."/>
            <person name="Krijgsveld J."/>
            <person name="Kriventseva E.V."/>
            <person name="Kultz D."/>
            <person name="Laforsch C."/>
            <person name="Lindquist E."/>
            <person name="Lopez J."/>
            <person name="Manak J.R."/>
            <person name="Muller J."/>
            <person name="Pangilinan J."/>
            <person name="Patwardhan R.P."/>
            <person name="Pitluck S."/>
            <person name="Pritham E.J."/>
            <person name="Rechtsteiner A."/>
            <person name="Rho M."/>
            <person name="Rogozin I.B."/>
            <person name="Sakarya O."/>
            <person name="Salamov A."/>
            <person name="Schaack S."/>
            <person name="Shapiro H."/>
            <person name="Shiga Y."/>
            <person name="Skalitzky C."/>
            <person name="Smith Z."/>
            <person name="Souvorov A."/>
            <person name="Sung W."/>
            <person name="Tang Z."/>
            <person name="Tsuchiya D."/>
            <person name="Tu H."/>
            <person name="Vos H."/>
            <person name="Wang M."/>
            <person name="Wolf Y.I."/>
            <person name="Yamagata H."/>
            <person name="Yamada T."/>
            <person name="Ye Y."/>
            <person name="Shaw J.R."/>
            <person name="Andrews J."/>
            <person name="Crease T.J."/>
            <person name="Tang H."/>
            <person name="Lucas S.M."/>
            <person name="Robertson H.M."/>
            <person name="Bork P."/>
            <person name="Koonin E.V."/>
            <person name="Zdobnov E.M."/>
            <person name="Grigoriev I.V."/>
            <person name="Lynch M."/>
            <person name="Boore J.L."/>
        </authorList>
    </citation>
    <scope>NUCLEOTIDE SEQUENCE [LARGE SCALE GENOMIC DNA]</scope>
</reference>
<dbReference type="Gene3D" id="2.60.40.4060">
    <property type="entry name" value="Reeler domain"/>
    <property type="match status" value="1"/>
</dbReference>
<feature type="domain" description="Reelin" evidence="1">
    <location>
        <begin position="47"/>
        <end position="210"/>
    </location>
</feature>
<protein>
    <recommendedName>
        <fullName evidence="1">Reelin domain-containing protein</fullName>
    </recommendedName>
</protein>
<sequence length="210" mass="22776">MPPLAPASHFDHPFTHRFLTLIKLHNLMVIANKTTPSSSFALSSNSPATSVTTNNQQNVTLLPRISERPCCDSSNGTTQWSPCSCLWIHDAVSRAFYLCSAKLPVYFNMTLKSTTAATFKGFLVQARSGNSKTALGTFDVAQGTNVGKTLNCPKGTANAVTHKDATFKTEQSFKWTPPASFTGKVTMKATVVEAYALIYRDISSETITVS</sequence>
<dbReference type="OrthoDB" id="6418377at2759"/>
<dbReference type="PANTHER" id="PTHR45828">
    <property type="entry name" value="CYTOCHROME B561/FERRIC REDUCTASE TRANSMEMBRANE"/>
    <property type="match status" value="1"/>
</dbReference>